<keyword evidence="2" id="KW-1185">Reference proteome</keyword>
<comment type="caution">
    <text evidence="1">The sequence shown here is derived from an EMBL/GenBank/DDBJ whole genome shotgun (WGS) entry which is preliminary data.</text>
</comment>
<dbReference type="EMBL" id="SRZC01000006">
    <property type="protein sequence ID" value="TGX83011.1"/>
    <property type="molecule type" value="Genomic_DNA"/>
</dbReference>
<gene>
    <name evidence="1" type="ORF">E5358_04960</name>
</gene>
<accession>A0AC61QRI1</accession>
<protein>
    <submittedName>
        <fullName evidence="1">Uncharacterized protein</fullName>
    </submittedName>
</protein>
<name>A0AC61QRI1_9BACT</name>
<sequence>MTKKTLVTVVTANRFMAETIARAIGATSELEGYYHGNGYAVTWTNGEIIESEYKHGEKFVMNSGQDMRQMYAHHFNFRMRNYDALLGWEKSKADEAQLSVIKTLWAKSNVVVNAMEPTFEGELAFLNLYWYLRMPVTVRRAWLPRLRKPIIIRAVENGTYSPDKHEAWLAEELVNFFLKANSEAAGKDLDIESAENESADESGDVELNIVKGQTLHNMVTLWMDATMELGYDFEPTFLIAHKLYAKGLISYPYLYQNGIPGNVYDSMRRDFRVLEHNPCYGRMAKEVGWLSTRNTFHNGETPYNGHGIVTTGLHPTDLSRDEEKLYNLIVKRVIEAFTPDENDFQKKARKKRKSHKKAG</sequence>
<evidence type="ECO:0000313" key="1">
    <source>
        <dbReference type="EMBL" id="TGX83011.1"/>
    </source>
</evidence>
<reference evidence="1" key="1">
    <citation type="submission" date="2019-04" db="EMBL/GenBank/DDBJ databases">
        <title>Microbes associate with the intestines of laboratory mice.</title>
        <authorList>
            <person name="Navarre W."/>
            <person name="Wong E."/>
            <person name="Huang K."/>
            <person name="Tropini C."/>
            <person name="Ng K."/>
            <person name="Yu B."/>
        </authorList>
    </citation>
    <scope>NUCLEOTIDE SEQUENCE</scope>
    <source>
        <strain evidence="1">NM73_A23</strain>
    </source>
</reference>
<organism evidence="1 2">
    <name type="scientific">Palleniella muris</name>
    <dbReference type="NCBI Taxonomy" id="3038145"/>
    <lineage>
        <taxon>Bacteria</taxon>
        <taxon>Pseudomonadati</taxon>
        <taxon>Bacteroidota</taxon>
        <taxon>Bacteroidia</taxon>
        <taxon>Bacteroidales</taxon>
        <taxon>Prevotellaceae</taxon>
        <taxon>Palleniella</taxon>
    </lineage>
</organism>
<dbReference type="Proteomes" id="UP000308886">
    <property type="component" value="Unassembled WGS sequence"/>
</dbReference>
<evidence type="ECO:0000313" key="2">
    <source>
        <dbReference type="Proteomes" id="UP000308886"/>
    </source>
</evidence>
<proteinExistence type="predicted"/>